<dbReference type="PROSITE" id="PS00092">
    <property type="entry name" value="N6_MTASE"/>
    <property type="match status" value="1"/>
</dbReference>
<dbReference type="GO" id="GO:0003677">
    <property type="term" value="F:DNA binding"/>
    <property type="evidence" value="ECO:0007669"/>
    <property type="project" value="InterPro"/>
</dbReference>
<dbReference type="Gene3D" id="3.40.50.150">
    <property type="entry name" value="Vaccinia Virus protein VP39"/>
    <property type="match status" value="1"/>
</dbReference>
<dbReference type="InterPro" id="IPR051537">
    <property type="entry name" value="DNA_Adenine_Mtase"/>
</dbReference>
<dbReference type="InterPro" id="IPR002052">
    <property type="entry name" value="DNA_methylase_N6_adenine_CS"/>
</dbReference>
<keyword evidence="3 10" id="KW-0808">Transferase</keyword>
<dbReference type="Gene3D" id="1.20.1260.30">
    <property type="match status" value="1"/>
</dbReference>
<feature type="coiled-coil region" evidence="7">
    <location>
        <begin position="672"/>
        <end position="842"/>
    </location>
</feature>
<evidence type="ECO:0000256" key="2">
    <source>
        <dbReference type="ARBA" id="ARBA00022603"/>
    </source>
</evidence>
<dbReference type="PANTHER" id="PTHR42933">
    <property type="entry name" value="SLR6095 PROTEIN"/>
    <property type="match status" value="1"/>
</dbReference>
<accession>A0A1W1EAF9</accession>
<feature type="domain" description="DNA methylase adenine-specific" evidence="8">
    <location>
        <begin position="152"/>
        <end position="456"/>
    </location>
</feature>
<evidence type="ECO:0000259" key="9">
    <source>
        <dbReference type="Pfam" id="PF12161"/>
    </source>
</evidence>
<dbReference type="GO" id="GO:0032259">
    <property type="term" value="P:methylation"/>
    <property type="evidence" value="ECO:0007669"/>
    <property type="project" value="UniProtKB-KW"/>
</dbReference>
<evidence type="ECO:0000259" key="8">
    <source>
        <dbReference type="Pfam" id="PF02384"/>
    </source>
</evidence>
<dbReference type="InterPro" id="IPR038333">
    <property type="entry name" value="T1MK-like_N_sf"/>
</dbReference>
<dbReference type="EMBL" id="FPIB01000026">
    <property type="protein sequence ID" value="SFV90900.1"/>
    <property type="molecule type" value="Genomic_DNA"/>
</dbReference>
<dbReference type="PRINTS" id="PR00507">
    <property type="entry name" value="N12N6MTFRASE"/>
</dbReference>
<evidence type="ECO:0000256" key="4">
    <source>
        <dbReference type="ARBA" id="ARBA00022691"/>
    </source>
</evidence>
<evidence type="ECO:0000256" key="7">
    <source>
        <dbReference type="SAM" id="Coils"/>
    </source>
</evidence>
<keyword evidence="2 10" id="KW-0489">Methyltransferase</keyword>
<dbReference type="EC" id="2.1.1.72" evidence="1"/>
<proteinExistence type="predicted"/>
<reference evidence="10" key="1">
    <citation type="submission" date="2016-10" db="EMBL/GenBank/DDBJ databases">
        <authorList>
            <person name="de Groot N.N."/>
        </authorList>
    </citation>
    <scope>NUCLEOTIDE SEQUENCE</scope>
</reference>
<keyword evidence="4" id="KW-0949">S-adenosyl-L-methionine</keyword>
<dbReference type="PANTHER" id="PTHR42933:SF3">
    <property type="entry name" value="TYPE I RESTRICTION ENZYME MJAVIII METHYLASE SUBUNIT"/>
    <property type="match status" value="1"/>
</dbReference>
<sequence>MDANEYKYYIIGLIFLKRLSDEFIKAKEEVRQKYKHLPQELQDELLEDKISYGDMFFVPKQARWWEGYIDSHGQVHPAIKDVKSDIGQRLNIAIAAIEENNDRLNGVLKNNINFNSEKGKNNERVKDSDWKSLIDKLTTFGSLSGENFEFPDLLGAAYEYLIKYFADTAGKKGGEFYTPTEVVRLMVQIIEPKEGESVYDPTVGSGGMLIQSHQYIEENNGNTHHVKLCGQENDGGVWATCIMNMILHDVKDFEIEHGNTLEEPMFKDVGGKYKKFDKILANPPFSMNYKKANLTQTSRFKWGYAPESKKADLMFVEHMASSLKKNGLMACVVPHGVLFRGSKEKEIRSAMLEDNIIDAVIGLPPALFYGTGIPAAILVIKKNRKENDPILFINADAEYAEEKARNRLRARDIEKISYVYHTKDETNQKYSKLVTLQEIRDQDYNLNIRRYVDNSKDPEIEDVKGHLKGGVPLREVKVYKEQFAKFDFDYKSLLQVQDDEYLTFINSQDIKEQITNNRAVVNILETYQKHLGSWWNKAQDEFTTLQENKNINKVKEELLESFKNYFESLHTLDKFQTSGVFVEWWNSIKYDLKTISSIGFNESLLSDEMLIDAFFMDDKEKIEELEIKLSSLENELNEAVEDVDYEPESEKEDEEAVKKPASAKAYLKGAIKELESEEKEEYVKEREGYEQQLQTIEQLESDIKLAKENKKECETHLVYKLEIKRYGELEIYEELLQQSKELQSSIDVLRVAEQVLENIETIKEQIATKTAEQKQLPKSDKELRAIKKAEIDALKQTKKELEVKKKGYKEELAQLKKLRKDVEQVNQNIATLQQLLESVTELTPQEAKELTLQKHLTLIESELNRGVKEELNRLISIFENFKSKYEKSLVSIEDELEQSEKKIDEYLEALGYLDE</sequence>
<dbReference type="InterPro" id="IPR003356">
    <property type="entry name" value="DNA_methylase_A-5"/>
</dbReference>
<organism evidence="10">
    <name type="scientific">hydrothermal vent metagenome</name>
    <dbReference type="NCBI Taxonomy" id="652676"/>
    <lineage>
        <taxon>unclassified sequences</taxon>
        <taxon>metagenomes</taxon>
        <taxon>ecological metagenomes</taxon>
    </lineage>
</organism>
<evidence type="ECO:0000256" key="5">
    <source>
        <dbReference type="ARBA" id="ARBA00022747"/>
    </source>
</evidence>
<keyword evidence="7" id="KW-0175">Coiled coil</keyword>
<dbReference type="Pfam" id="PF02384">
    <property type="entry name" value="N6_Mtase"/>
    <property type="match status" value="1"/>
</dbReference>
<evidence type="ECO:0000256" key="3">
    <source>
        <dbReference type="ARBA" id="ARBA00022679"/>
    </source>
</evidence>
<evidence type="ECO:0000313" key="10">
    <source>
        <dbReference type="EMBL" id="SFV90900.1"/>
    </source>
</evidence>
<feature type="coiled-coil region" evidence="7">
    <location>
        <begin position="882"/>
        <end position="909"/>
    </location>
</feature>
<gene>
    <name evidence="10" type="ORF">MNB_SV-4-454</name>
</gene>
<feature type="coiled-coil region" evidence="7">
    <location>
        <begin position="615"/>
        <end position="642"/>
    </location>
</feature>
<dbReference type="GO" id="GO:0009307">
    <property type="term" value="P:DNA restriction-modification system"/>
    <property type="evidence" value="ECO:0007669"/>
    <property type="project" value="UniProtKB-KW"/>
</dbReference>
<dbReference type="InterPro" id="IPR004546">
    <property type="entry name" value="Restrct_endonuc_T1M"/>
</dbReference>
<evidence type="ECO:0000256" key="1">
    <source>
        <dbReference type="ARBA" id="ARBA00011900"/>
    </source>
</evidence>
<dbReference type="SUPFAM" id="SSF53335">
    <property type="entry name" value="S-adenosyl-L-methionine-dependent methyltransferases"/>
    <property type="match status" value="1"/>
</dbReference>
<feature type="domain" description="N6 adenine-specific DNA methyltransferase N-terminal" evidence="9">
    <location>
        <begin position="1"/>
        <end position="137"/>
    </location>
</feature>
<dbReference type="AlphaFoldDB" id="A0A1W1EAF9"/>
<dbReference type="InterPro" id="IPR029063">
    <property type="entry name" value="SAM-dependent_MTases_sf"/>
</dbReference>
<keyword evidence="5" id="KW-0680">Restriction system</keyword>
<dbReference type="GO" id="GO:0008170">
    <property type="term" value="F:N-methyltransferase activity"/>
    <property type="evidence" value="ECO:0007669"/>
    <property type="project" value="InterPro"/>
</dbReference>
<evidence type="ECO:0000256" key="6">
    <source>
        <dbReference type="ARBA" id="ARBA00047942"/>
    </source>
</evidence>
<dbReference type="Pfam" id="PF12161">
    <property type="entry name" value="HsdM_N"/>
    <property type="match status" value="1"/>
</dbReference>
<protein>
    <recommendedName>
        <fullName evidence="1">site-specific DNA-methyltransferase (adenine-specific)</fullName>
        <ecNumber evidence="1">2.1.1.72</ecNumber>
    </recommendedName>
</protein>
<name>A0A1W1EAF9_9ZZZZ</name>
<dbReference type="GO" id="GO:0009007">
    <property type="term" value="F:site-specific DNA-methyltransferase (adenine-specific) activity"/>
    <property type="evidence" value="ECO:0007669"/>
    <property type="project" value="UniProtKB-EC"/>
</dbReference>
<comment type="catalytic activity">
    <reaction evidence="6">
        <text>a 2'-deoxyadenosine in DNA + S-adenosyl-L-methionine = an N(6)-methyl-2'-deoxyadenosine in DNA + S-adenosyl-L-homocysteine + H(+)</text>
        <dbReference type="Rhea" id="RHEA:15197"/>
        <dbReference type="Rhea" id="RHEA-COMP:12418"/>
        <dbReference type="Rhea" id="RHEA-COMP:12419"/>
        <dbReference type="ChEBI" id="CHEBI:15378"/>
        <dbReference type="ChEBI" id="CHEBI:57856"/>
        <dbReference type="ChEBI" id="CHEBI:59789"/>
        <dbReference type="ChEBI" id="CHEBI:90615"/>
        <dbReference type="ChEBI" id="CHEBI:90616"/>
        <dbReference type="EC" id="2.1.1.72"/>
    </reaction>
</comment>
<dbReference type="NCBIfam" id="TIGR00497">
    <property type="entry name" value="hsdM"/>
    <property type="match status" value="1"/>
</dbReference>
<dbReference type="InterPro" id="IPR022749">
    <property type="entry name" value="D12N6_MeTrfase_N"/>
</dbReference>